<dbReference type="InterPro" id="IPR019734">
    <property type="entry name" value="TPR_rpt"/>
</dbReference>
<evidence type="ECO:0000313" key="4">
    <source>
        <dbReference type="Proteomes" id="UP001597361"/>
    </source>
</evidence>
<dbReference type="InterPro" id="IPR011990">
    <property type="entry name" value="TPR-like_helical_dom_sf"/>
</dbReference>
<keyword evidence="1" id="KW-0175">Coiled coil</keyword>
<dbReference type="RefSeq" id="WP_376889470.1">
    <property type="nucleotide sequence ID" value="NZ_JBHUHR010000049.1"/>
</dbReference>
<organism evidence="3 4">
    <name type="scientific">Belliella marina</name>
    <dbReference type="NCBI Taxonomy" id="1644146"/>
    <lineage>
        <taxon>Bacteria</taxon>
        <taxon>Pseudomonadati</taxon>
        <taxon>Bacteroidota</taxon>
        <taxon>Cytophagia</taxon>
        <taxon>Cytophagales</taxon>
        <taxon>Cyclobacteriaceae</taxon>
        <taxon>Belliella</taxon>
    </lineage>
</organism>
<dbReference type="Gene3D" id="1.10.10.10">
    <property type="entry name" value="Winged helix-like DNA-binding domain superfamily/Winged helix DNA-binding domain"/>
    <property type="match status" value="1"/>
</dbReference>
<sequence>MLGKIKYSLFFSFIMISQVSPVFSISDYQYSSHQTVRDFRIAGKYEEGINLLLDMIEESSSKKDLKRQLFAKIELANFLWIVGRLDECLYYLQDAEVTLDKIDDSWLKSRLYQEYAQYYFQLGLFELAKTYNGKALKFAHSDNDLKFRNARLAYLYGSRSSFFAQKGNLDSAIAISEKSLSFQDNPIQNSLMLKYYMESNFSQDSTEYYLKKVLKMIDEDGHTMNHKFWLLNQAALYYLKNEKLEEAKPLIEKSTQIAENIKRYPCLIAAYTSKAEYYKAMGNEPEEYRYLIKVSNIKDEFAKTKAKGIDLTMSTLIRLNTNKIEYLNKKNSYILIGVVFFVLCVGLLFYFLIEKERKKNKIAEEDVKLMTIERSELLRKVDSVRDEIINLAKNNDPAFVARFKDVYSEWWAKMMELDPSLTPEDLKFCAMLYLNFSTKDIAKFTFVQCKTVQVKKYRLRKKLNIDSSVDLYDWLAKI</sequence>
<name>A0ABW4VV02_9BACT</name>
<dbReference type="Gene3D" id="1.25.40.10">
    <property type="entry name" value="Tetratricopeptide repeat domain"/>
    <property type="match status" value="2"/>
</dbReference>
<proteinExistence type="predicted"/>
<comment type="caution">
    <text evidence="3">The sequence shown here is derived from an EMBL/GenBank/DDBJ whole genome shotgun (WGS) entry which is preliminary data.</text>
</comment>
<keyword evidence="4" id="KW-1185">Reference proteome</keyword>
<gene>
    <name evidence="3" type="ORF">ACFSKL_22220</name>
</gene>
<keyword evidence="2" id="KW-1133">Transmembrane helix</keyword>
<keyword evidence="2" id="KW-0812">Transmembrane</keyword>
<evidence type="ECO:0008006" key="5">
    <source>
        <dbReference type="Google" id="ProtNLM"/>
    </source>
</evidence>
<evidence type="ECO:0000256" key="1">
    <source>
        <dbReference type="SAM" id="Coils"/>
    </source>
</evidence>
<feature type="transmembrane region" description="Helical" evidence="2">
    <location>
        <begin position="333"/>
        <end position="353"/>
    </location>
</feature>
<accession>A0ABW4VV02</accession>
<evidence type="ECO:0000313" key="3">
    <source>
        <dbReference type="EMBL" id="MFD2037526.1"/>
    </source>
</evidence>
<protein>
    <recommendedName>
        <fullName evidence="5">HTH luxR-type domain-containing protein</fullName>
    </recommendedName>
</protein>
<dbReference type="SUPFAM" id="SSF48452">
    <property type="entry name" value="TPR-like"/>
    <property type="match status" value="2"/>
</dbReference>
<feature type="coiled-coil region" evidence="1">
    <location>
        <begin position="353"/>
        <end position="394"/>
    </location>
</feature>
<evidence type="ECO:0000256" key="2">
    <source>
        <dbReference type="SAM" id="Phobius"/>
    </source>
</evidence>
<dbReference type="SMART" id="SM00028">
    <property type="entry name" value="TPR"/>
    <property type="match status" value="4"/>
</dbReference>
<reference evidence="4" key="1">
    <citation type="journal article" date="2019" name="Int. J. Syst. Evol. Microbiol.">
        <title>The Global Catalogue of Microorganisms (GCM) 10K type strain sequencing project: providing services to taxonomists for standard genome sequencing and annotation.</title>
        <authorList>
            <consortium name="The Broad Institute Genomics Platform"/>
            <consortium name="The Broad Institute Genome Sequencing Center for Infectious Disease"/>
            <person name="Wu L."/>
            <person name="Ma J."/>
        </authorList>
    </citation>
    <scope>NUCLEOTIDE SEQUENCE [LARGE SCALE GENOMIC DNA]</scope>
    <source>
        <strain evidence="4">CGMCC 1.15180</strain>
    </source>
</reference>
<keyword evidence="2" id="KW-0472">Membrane</keyword>
<dbReference type="SUPFAM" id="SSF46894">
    <property type="entry name" value="C-terminal effector domain of the bipartite response regulators"/>
    <property type="match status" value="1"/>
</dbReference>
<dbReference type="InterPro" id="IPR036388">
    <property type="entry name" value="WH-like_DNA-bd_sf"/>
</dbReference>
<dbReference type="InterPro" id="IPR016032">
    <property type="entry name" value="Sig_transdc_resp-reg_C-effctor"/>
</dbReference>
<dbReference type="Proteomes" id="UP001597361">
    <property type="component" value="Unassembled WGS sequence"/>
</dbReference>
<dbReference type="EMBL" id="JBHUHR010000049">
    <property type="protein sequence ID" value="MFD2037526.1"/>
    <property type="molecule type" value="Genomic_DNA"/>
</dbReference>